<accession>A0A438CEV3</accession>
<dbReference type="GO" id="GO:0005524">
    <property type="term" value="F:ATP binding"/>
    <property type="evidence" value="ECO:0007669"/>
    <property type="project" value="UniProtKB-KW"/>
</dbReference>
<dbReference type="InterPro" id="IPR057135">
    <property type="entry name" value="At4g27190-like_LRR"/>
</dbReference>
<dbReference type="Gene3D" id="1.10.8.430">
    <property type="entry name" value="Helical domain of apoptotic protease-activating factors"/>
    <property type="match status" value="1"/>
</dbReference>
<evidence type="ECO:0000256" key="1">
    <source>
        <dbReference type="ARBA" id="ARBA00022614"/>
    </source>
</evidence>
<keyword evidence="5" id="KW-0067">ATP-binding</keyword>
<dbReference type="FunFam" id="3.40.50.300:FF:001091">
    <property type="entry name" value="Probable disease resistance protein At1g61300"/>
    <property type="match status" value="1"/>
</dbReference>
<evidence type="ECO:0000256" key="5">
    <source>
        <dbReference type="ARBA" id="ARBA00022840"/>
    </source>
</evidence>
<organism evidence="12 13">
    <name type="scientific">Vitis vinifera</name>
    <name type="common">Grape</name>
    <dbReference type="NCBI Taxonomy" id="29760"/>
    <lineage>
        <taxon>Eukaryota</taxon>
        <taxon>Viridiplantae</taxon>
        <taxon>Streptophyta</taxon>
        <taxon>Embryophyta</taxon>
        <taxon>Tracheophyta</taxon>
        <taxon>Spermatophyta</taxon>
        <taxon>Magnoliopsida</taxon>
        <taxon>eudicotyledons</taxon>
        <taxon>Gunneridae</taxon>
        <taxon>Pentapetalae</taxon>
        <taxon>rosids</taxon>
        <taxon>Vitales</taxon>
        <taxon>Vitaceae</taxon>
        <taxon>Viteae</taxon>
        <taxon>Vitis</taxon>
    </lineage>
</organism>
<feature type="domain" description="Disease resistance protein winged helix" evidence="10">
    <location>
        <begin position="438"/>
        <end position="483"/>
    </location>
</feature>
<dbReference type="InterPro" id="IPR032675">
    <property type="entry name" value="LRR_dom_sf"/>
</dbReference>
<dbReference type="Gene3D" id="3.40.50.300">
    <property type="entry name" value="P-loop containing nucleotide triphosphate hydrolases"/>
    <property type="match status" value="1"/>
</dbReference>
<dbReference type="Pfam" id="PF23559">
    <property type="entry name" value="WHD_DRP"/>
    <property type="match status" value="1"/>
</dbReference>
<evidence type="ECO:0000256" key="3">
    <source>
        <dbReference type="ARBA" id="ARBA00022741"/>
    </source>
</evidence>
<dbReference type="Proteomes" id="UP000288805">
    <property type="component" value="Unassembled WGS sequence"/>
</dbReference>
<feature type="domain" description="R13L1/DRL21-like LRR repeat region" evidence="11">
    <location>
        <begin position="590"/>
        <end position="714"/>
    </location>
</feature>
<dbReference type="InterPro" id="IPR058922">
    <property type="entry name" value="WHD_DRP"/>
</dbReference>
<dbReference type="GO" id="GO:0006952">
    <property type="term" value="P:defense response"/>
    <property type="evidence" value="ECO:0007669"/>
    <property type="project" value="UniProtKB-KW"/>
</dbReference>
<name>A0A438CEV3_VITVI</name>
<keyword evidence="1" id="KW-0433">Leucine-rich repeat</keyword>
<comment type="caution">
    <text evidence="12">The sequence shown here is derived from an EMBL/GenBank/DDBJ whole genome shotgun (WGS) entry which is preliminary data.</text>
</comment>
<dbReference type="Pfam" id="PF25019">
    <property type="entry name" value="LRR_R13L1-DRL21"/>
    <property type="match status" value="1"/>
</dbReference>
<dbReference type="Pfam" id="PF18052">
    <property type="entry name" value="Rx_N"/>
    <property type="match status" value="1"/>
</dbReference>
<dbReference type="Pfam" id="PF23247">
    <property type="entry name" value="LRR_RPS2"/>
    <property type="match status" value="1"/>
</dbReference>
<dbReference type="Gene3D" id="3.80.10.10">
    <property type="entry name" value="Ribonuclease Inhibitor"/>
    <property type="match status" value="4"/>
</dbReference>
<dbReference type="EMBL" id="QGNW01002272">
    <property type="protein sequence ID" value="RVW21737.1"/>
    <property type="molecule type" value="Genomic_DNA"/>
</dbReference>
<dbReference type="PANTHER" id="PTHR36766:SF40">
    <property type="entry name" value="DISEASE RESISTANCE PROTEIN RGA3"/>
    <property type="match status" value="1"/>
</dbReference>
<gene>
    <name evidence="12" type="primary">VvCHDh000724_61</name>
    <name evidence="12" type="ORF">CK203_108217</name>
</gene>
<evidence type="ECO:0000259" key="9">
    <source>
        <dbReference type="Pfam" id="PF23247"/>
    </source>
</evidence>
<dbReference type="PANTHER" id="PTHR36766">
    <property type="entry name" value="PLANT BROAD-SPECTRUM MILDEW RESISTANCE PROTEIN RPW8"/>
    <property type="match status" value="1"/>
</dbReference>
<evidence type="ECO:0000256" key="6">
    <source>
        <dbReference type="SAM" id="Coils"/>
    </source>
</evidence>
<keyword evidence="3" id="KW-0547">Nucleotide-binding</keyword>
<protein>
    <submittedName>
        <fullName evidence="12">Putative disease resistance protein</fullName>
    </submittedName>
</protein>
<feature type="domain" description="Disease resistance N-terminal" evidence="8">
    <location>
        <begin position="4"/>
        <end position="104"/>
    </location>
</feature>
<dbReference type="AlphaFoldDB" id="A0A438CEV3"/>
<dbReference type="InterPro" id="IPR002182">
    <property type="entry name" value="NB-ARC"/>
</dbReference>
<dbReference type="Gene3D" id="1.10.10.10">
    <property type="entry name" value="Winged helix-like DNA-binding domain superfamily/Winged helix DNA-binding domain"/>
    <property type="match status" value="1"/>
</dbReference>
<feature type="domain" description="Disease resistance protein At4g27190-like leucine-rich repeats" evidence="9">
    <location>
        <begin position="754"/>
        <end position="884"/>
    </location>
</feature>
<dbReference type="InterPro" id="IPR027417">
    <property type="entry name" value="P-loop_NTPase"/>
</dbReference>
<dbReference type="GO" id="GO:0043531">
    <property type="term" value="F:ADP binding"/>
    <property type="evidence" value="ECO:0007669"/>
    <property type="project" value="InterPro"/>
</dbReference>
<dbReference type="InterPro" id="IPR001611">
    <property type="entry name" value="Leu-rich_rpt"/>
</dbReference>
<dbReference type="InterPro" id="IPR042197">
    <property type="entry name" value="Apaf_helical"/>
</dbReference>
<evidence type="ECO:0000259" key="7">
    <source>
        <dbReference type="Pfam" id="PF00931"/>
    </source>
</evidence>
<keyword evidence="4" id="KW-0611">Plant defense</keyword>
<dbReference type="PROSITE" id="PS51450">
    <property type="entry name" value="LRR"/>
    <property type="match status" value="1"/>
</dbReference>
<feature type="domain" description="NB-ARC" evidence="7">
    <location>
        <begin position="193"/>
        <end position="353"/>
    </location>
</feature>
<evidence type="ECO:0000259" key="8">
    <source>
        <dbReference type="Pfam" id="PF18052"/>
    </source>
</evidence>
<proteinExistence type="predicted"/>
<evidence type="ECO:0000259" key="11">
    <source>
        <dbReference type="Pfam" id="PF25019"/>
    </source>
</evidence>
<reference evidence="12 13" key="1">
    <citation type="journal article" date="2018" name="PLoS Genet.">
        <title>Population sequencing reveals clonal diversity and ancestral inbreeding in the grapevine cultivar Chardonnay.</title>
        <authorList>
            <person name="Roach M.J."/>
            <person name="Johnson D.L."/>
            <person name="Bohlmann J."/>
            <person name="van Vuuren H.J."/>
            <person name="Jones S.J."/>
            <person name="Pretorius I.S."/>
            <person name="Schmidt S.A."/>
            <person name="Borneman A.R."/>
        </authorList>
    </citation>
    <scope>NUCLEOTIDE SEQUENCE [LARGE SCALE GENOMIC DNA]</scope>
    <source>
        <strain evidence="13">cv. Chardonnay</strain>
        <tissue evidence="12">Leaf</tissue>
    </source>
</reference>
<feature type="coiled-coil region" evidence="6">
    <location>
        <begin position="38"/>
        <end position="89"/>
    </location>
</feature>
<evidence type="ECO:0000313" key="13">
    <source>
        <dbReference type="Proteomes" id="UP000288805"/>
    </source>
</evidence>
<evidence type="ECO:0000313" key="12">
    <source>
        <dbReference type="EMBL" id="RVW21737.1"/>
    </source>
</evidence>
<dbReference type="Gene3D" id="1.20.5.4130">
    <property type="match status" value="1"/>
</dbReference>
<dbReference type="InterPro" id="IPR056789">
    <property type="entry name" value="LRR_R13L1-DRL21"/>
</dbReference>
<dbReference type="Pfam" id="PF00931">
    <property type="entry name" value="NB-ARC"/>
    <property type="match status" value="1"/>
</dbReference>
<dbReference type="InterPro" id="IPR036388">
    <property type="entry name" value="WH-like_DNA-bd_sf"/>
</dbReference>
<dbReference type="InterPro" id="IPR041118">
    <property type="entry name" value="Rx_N"/>
</dbReference>
<keyword evidence="6" id="KW-0175">Coiled coil</keyword>
<evidence type="ECO:0000259" key="10">
    <source>
        <dbReference type="Pfam" id="PF23559"/>
    </source>
</evidence>
<evidence type="ECO:0000256" key="2">
    <source>
        <dbReference type="ARBA" id="ARBA00022737"/>
    </source>
</evidence>
<dbReference type="SUPFAM" id="SSF52058">
    <property type="entry name" value="L domain-like"/>
    <property type="match status" value="2"/>
</dbReference>
<keyword evidence="2" id="KW-0677">Repeat</keyword>
<dbReference type="PRINTS" id="PR00364">
    <property type="entry name" value="DISEASERSIST"/>
</dbReference>
<evidence type="ECO:0000256" key="4">
    <source>
        <dbReference type="ARBA" id="ARBA00022821"/>
    </source>
</evidence>
<sequence length="1242" mass="141066">MVVVEAFLSSLFEVVLNKLVADPLLDYARRLKVDTAVLQEWRNTLLHLQAVLHDAEQRQIRDEAVKRWLDDLKALAYDIEDVLDEFEAEAKRPSLVQGPQTSSSSSSKVWKFNLSFHPSGVISNRKIGKKIKIITQGLEAIVKGKSDLRLKEGDGGVSSVTEQRLTTSLVDEVEVYGRDPDKEKIIELLLSGKVASADQVQVISIVGMGGVGKTTLAQIIYNDKRVQDNFDIRVWVCVSDQFDLIGIMKAILESVPEHSSHNSNTLQSLQLSLQKELKGKRFFLVLDDIWNENPSNWSILQAPFKAGAQGSVIIATTRNEQVASIMRTASSYHLNELSDEHCWSLFSHRAFENIAPDAIQNLEPIGRKIIKKCKGLPLAAKTLGGLLRSEQDENAWKNMLNNEIWDLSPKQSDILPALHLSYHYLPTKVKQCFAYCSIFPKDYEYQKEELILLWVAQDFVGDFKGEEMMEDGEICFRNLLSRLEVGNQKKISKRARHLSYNREEFDVSKKFDPLHKVDKLRTFLPLGMPATCYLADKVLHDLLPTFRCLRVLSLSHYNITHLPDSFQNLKHLRYLNLSSTNIQKLPKSIELQDLSHLRGALSIFNLQNVVNATDALKANLKKKEDLNDLVFVWDPNVIDSDSENQTRVLENLQPHTKLKRLNIQHYYGTKFPKWLGDPSFINLVFLQLEDCKSCSSLPPLGQLQSLKDLQIVKMDGVQNVGADFYGNNDCDSSSIKPFGSLEILRFEDMLWWEKWICCDIKFPCLKELYIKECPNLKGDIPRHLPLLTKLEISDCGQLECCVPMAPSIRELMLEECDDVVVRSVGKLTSLASLGISKVSKIPDELGQLHSLVKLSVCHCPELKEIPPILHNLTSLKHLVIDQCESLSSFPKISLPPMLEFLQIDSCPILESLPEGMMQNNTTLQHLSIEYCDSLRSLPRDIDSLKTLLIYRYEKLELALGEDMAHNHYASLTKFEIYGIRDSLTSFPLASFTKLETLGFRDCTNLETLYIPDGLHHVDLTSLQRLWIINCPNLVSFPQGGLPTPNLTSLWITNCKKLKSLPQGMHSLLTSLESLMIDDCPEIDSFPRGGLPTHLSDLHIENCNKLMACRMEWRLQTLPFLRTLGIEGLEEERLESFPEERFLPSTLTFLSINNFPNLKSLDNKGLEHLTSLETLTINNCEKLKSLSRQGLPSSLSRLYIRGCPLLKKRCQMNKGKKWPNISYIPCTVIFNEKDFSNEEVILS</sequence>
<dbReference type="SUPFAM" id="SSF52540">
    <property type="entry name" value="P-loop containing nucleoside triphosphate hydrolases"/>
    <property type="match status" value="1"/>
</dbReference>
<dbReference type="GO" id="GO:0051707">
    <property type="term" value="P:response to other organism"/>
    <property type="evidence" value="ECO:0007669"/>
    <property type="project" value="UniProtKB-ARBA"/>
</dbReference>